<feature type="compositionally biased region" description="Low complexity" evidence="1">
    <location>
        <begin position="331"/>
        <end position="341"/>
    </location>
</feature>
<dbReference type="PANTHER" id="PTHR32387:SF0">
    <property type="entry name" value="PROTEIN NO VEIN"/>
    <property type="match status" value="1"/>
</dbReference>
<sequence length="893" mass="99558">MTATSDFMALEVEPGRFLKVCTFSGPEQFVSALKMEDPRLAAGHLVSLIVTNKGVEGAPLALLANHMKTTLLSLHARSSALSTPGGPPTSENQKSIDLAVQFVTQMLLAIPLRICVAIAEQVLLKPLSEAVGSDKSKTQVALACQTRPQNLQRLEQLGFLLGISEWFSSSVPLKMEFPPEYCVTEMLAKDEDLFGPATDDEEEDNEEDDENEDSSEEPDMDDFLCDEENASEMRNVEEKNERLLSTVEKKDSSVSASEDKNNSNFLAVKGGTELGSTTTDGNKDKDSSTEEESDDDDDDDDDEDDDDDDDDSGENDDDSDEVDESKDIAADKNANANINSDKGQKDDDDQTVDKVGKAMEKILTVSTECKELSREKICQRVVDRIRREEFGVGIELGESGQKLMQKQQERQGRSLQRLSKDLYSKDTHFVLELIQNADDNSYPENVVPAVKFVIDNLSVKVMNNESGFEAKNIQALCDVGKSTKTKHTLGYIGQKGIGFKSVFRVTGRPEVHSNGFHICFDVDSGPMGYILPHWIDAPTVTDNNTDTHVWQTLISLPWTEEIKEQLHTHAARFNDIKPSLLLFLHRLREITIDNKVDGVVTSMKRKDLGDGEIQISHSGITDRWLVVRKVLDASQVSSQMKAGVEVDSTEIALAFPLKGIAASAHMKPPMLPVFAFLPLRTYGFRFIIQGDFDVPSSREAVDKDSSWNQWLRNGIPNLFIDALEEFKKRPDFTPLEALIQYLRFVPLEEEVVDFFKPVTTHILAQLRACKCMPVLNADKKGMSWKLPSQCVFVRDSLVQEVVSSELLRHHLGLHYLHPELSSVLDQPLADVLGVQGLNTSHLLEIGGFISQNWSGQGNPDQVMEIAKWLACVYRSLDDFEENAHVIEALNKMR</sequence>
<reference evidence="2 3" key="1">
    <citation type="submission" date="2019-01" db="EMBL/GenBank/DDBJ databases">
        <title>A draft genome assembly of the solar-powered sea slug Elysia chlorotica.</title>
        <authorList>
            <person name="Cai H."/>
            <person name="Li Q."/>
            <person name="Fang X."/>
            <person name="Li J."/>
            <person name="Curtis N.E."/>
            <person name="Altenburger A."/>
            <person name="Shibata T."/>
            <person name="Feng M."/>
            <person name="Maeda T."/>
            <person name="Schwartz J.A."/>
            <person name="Shigenobu S."/>
            <person name="Lundholm N."/>
            <person name="Nishiyama T."/>
            <person name="Yang H."/>
            <person name="Hasebe M."/>
            <person name="Li S."/>
            <person name="Pierce S.K."/>
            <person name="Wang J."/>
        </authorList>
    </citation>
    <scope>NUCLEOTIDE SEQUENCE [LARGE SCALE GENOMIC DNA]</scope>
    <source>
        <strain evidence="2">EC2010</strain>
        <tissue evidence="2">Whole organism of an adult</tissue>
    </source>
</reference>
<feature type="region of interest" description="Disordered" evidence="1">
    <location>
        <begin position="195"/>
        <end position="351"/>
    </location>
</feature>
<accession>A0A433SNU0</accession>
<feature type="compositionally biased region" description="Acidic residues" evidence="1">
    <location>
        <begin position="289"/>
        <end position="324"/>
    </location>
</feature>
<comment type="caution">
    <text evidence="2">The sequence shown here is derived from an EMBL/GenBank/DDBJ whole genome shotgun (WGS) entry which is preliminary data.</text>
</comment>
<dbReference type="EMBL" id="RQTK01001311">
    <property type="protein sequence ID" value="RUS70891.1"/>
    <property type="molecule type" value="Genomic_DNA"/>
</dbReference>
<dbReference type="InterPro" id="IPR052957">
    <property type="entry name" value="Auxin_embryo_med"/>
</dbReference>
<dbReference type="NCBIfam" id="NF047352">
    <property type="entry name" value="P_loop_sacsin"/>
    <property type="match status" value="1"/>
</dbReference>
<dbReference type="InterPro" id="IPR036890">
    <property type="entry name" value="HATPase_C_sf"/>
</dbReference>
<dbReference type="Gene3D" id="3.30.565.10">
    <property type="entry name" value="Histidine kinase-like ATPase, C-terminal domain"/>
    <property type="match status" value="1"/>
</dbReference>
<dbReference type="STRING" id="188477.A0A433SNU0"/>
<gene>
    <name evidence="2" type="ORF">EGW08_021345</name>
</gene>
<feature type="compositionally biased region" description="Basic and acidic residues" evidence="1">
    <location>
        <begin position="234"/>
        <end position="261"/>
    </location>
</feature>
<evidence type="ECO:0000313" key="2">
    <source>
        <dbReference type="EMBL" id="RUS70891.1"/>
    </source>
</evidence>
<keyword evidence="3" id="KW-1185">Reference proteome</keyword>
<dbReference type="Proteomes" id="UP000271974">
    <property type="component" value="Unassembled WGS sequence"/>
</dbReference>
<proteinExistence type="predicted"/>
<evidence type="ECO:0008006" key="4">
    <source>
        <dbReference type="Google" id="ProtNLM"/>
    </source>
</evidence>
<name>A0A433SNU0_ELYCH</name>
<evidence type="ECO:0000313" key="3">
    <source>
        <dbReference type="Proteomes" id="UP000271974"/>
    </source>
</evidence>
<evidence type="ECO:0000256" key="1">
    <source>
        <dbReference type="SAM" id="MobiDB-lite"/>
    </source>
</evidence>
<dbReference type="AlphaFoldDB" id="A0A433SNU0"/>
<dbReference type="PANTHER" id="PTHR32387">
    <property type="entry name" value="WU:FJ29H11"/>
    <property type="match status" value="1"/>
</dbReference>
<dbReference type="SUPFAM" id="SSF55874">
    <property type="entry name" value="ATPase domain of HSP90 chaperone/DNA topoisomerase II/histidine kinase"/>
    <property type="match status" value="1"/>
</dbReference>
<dbReference type="OrthoDB" id="6158044at2759"/>
<organism evidence="2 3">
    <name type="scientific">Elysia chlorotica</name>
    <name type="common">Eastern emerald elysia</name>
    <name type="synonym">Sea slug</name>
    <dbReference type="NCBI Taxonomy" id="188477"/>
    <lineage>
        <taxon>Eukaryota</taxon>
        <taxon>Metazoa</taxon>
        <taxon>Spiralia</taxon>
        <taxon>Lophotrochozoa</taxon>
        <taxon>Mollusca</taxon>
        <taxon>Gastropoda</taxon>
        <taxon>Heterobranchia</taxon>
        <taxon>Euthyneura</taxon>
        <taxon>Panpulmonata</taxon>
        <taxon>Sacoglossa</taxon>
        <taxon>Placobranchoidea</taxon>
        <taxon>Plakobranchidae</taxon>
        <taxon>Elysia</taxon>
    </lineage>
</organism>
<feature type="compositionally biased region" description="Acidic residues" evidence="1">
    <location>
        <begin position="198"/>
        <end position="230"/>
    </location>
</feature>
<protein>
    <recommendedName>
        <fullName evidence="4">Protein NO VEIN C-terminal domain-containing protein</fullName>
    </recommendedName>
</protein>